<dbReference type="AlphaFoldDB" id="A0A9Q9DTX8"/>
<feature type="compositionally biased region" description="Polar residues" evidence="1">
    <location>
        <begin position="39"/>
        <end position="58"/>
    </location>
</feature>
<proteinExistence type="predicted"/>
<feature type="compositionally biased region" description="Basic residues" evidence="1">
    <location>
        <begin position="134"/>
        <end position="145"/>
    </location>
</feature>
<feature type="region of interest" description="Disordered" evidence="1">
    <location>
        <begin position="33"/>
        <end position="61"/>
    </location>
</feature>
<feature type="compositionally biased region" description="Low complexity" evidence="1">
    <location>
        <begin position="92"/>
        <end position="104"/>
    </location>
</feature>
<dbReference type="VEuPathDB" id="FungiDB:yc1106_07607"/>
<dbReference type="OrthoDB" id="3943860at2759"/>
<feature type="region of interest" description="Disordered" evidence="1">
    <location>
        <begin position="92"/>
        <end position="159"/>
    </location>
</feature>
<evidence type="ECO:0000313" key="3">
    <source>
        <dbReference type="Proteomes" id="UP001056012"/>
    </source>
</evidence>
<accession>A0A9Q9DTX8</accession>
<reference evidence="2" key="1">
    <citation type="submission" date="2021-12" db="EMBL/GenBank/DDBJ databases">
        <title>Curvularia clavata genome.</title>
        <authorList>
            <person name="Cao Y."/>
        </authorList>
    </citation>
    <scope>NUCLEOTIDE SEQUENCE</scope>
    <source>
        <strain evidence="2">Yc1106</strain>
    </source>
</reference>
<dbReference type="EMBL" id="CP089278">
    <property type="protein sequence ID" value="USP80333.1"/>
    <property type="molecule type" value="Genomic_DNA"/>
</dbReference>
<keyword evidence="3" id="KW-1185">Reference proteome</keyword>
<dbReference type="Proteomes" id="UP001056012">
    <property type="component" value="Chromosome 5"/>
</dbReference>
<gene>
    <name evidence="2" type="ORF">yc1106_07607</name>
</gene>
<evidence type="ECO:0000313" key="2">
    <source>
        <dbReference type="EMBL" id="USP80333.1"/>
    </source>
</evidence>
<sequence>MTSLAVAPQTPSLKVRIRSQSFDSPFLRLSVTPVEESPFSKSTGSLKTLPSYDATSDSIPAGGFGSAGALPPLNTKASDASMLSEALSASFSSVTTSPTSSGSSMELDADEALSPSPSQEEEEEEEEQVEQHQHQHQHQRQRPRPHPLAFTQSTTHSDASIAVGPTSPFLYQDTSCPMYSPWLVCAVLDMHDVRRLDWMSIADPIERVWGVRTSSADVLGILSDNGRVVRREWRD</sequence>
<protein>
    <submittedName>
        <fullName evidence="2">Uncharacterized protein</fullName>
    </submittedName>
</protein>
<evidence type="ECO:0000256" key="1">
    <source>
        <dbReference type="SAM" id="MobiDB-lite"/>
    </source>
</evidence>
<organism evidence="2 3">
    <name type="scientific">Curvularia clavata</name>
    <dbReference type="NCBI Taxonomy" id="95742"/>
    <lineage>
        <taxon>Eukaryota</taxon>
        <taxon>Fungi</taxon>
        <taxon>Dikarya</taxon>
        <taxon>Ascomycota</taxon>
        <taxon>Pezizomycotina</taxon>
        <taxon>Dothideomycetes</taxon>
        <taxon>Pleosporomycetidae</taxon>
        <taxon>Pleosporales</taxon>
        <taxon>Pleosporineae</taxon>
        <taxon>Pleosporaceae</taxon>
        <taxon>Curvularia</taxon>
    </lineage>
</organism>
<name>A0A9Q9DTX8_CURCL</name>
<feature type="compositionally biased region" description="Acidic residues" evidence="1">
    <location>
        <begin position="119"/>
        <end position="128"/>
    </location>
</feature>